<accession>A0A9W8GIZ6</accession>
<proteinExistence type="predicted"/>
<organism evidence="2 3">
    <name type="scientific">Coemansia spiralis</name>
    <dbReference type="NCBI Taxonomy" id="417178"/>
    <lineage>
        <taxon>Eukaryota</taxon>
        <taxon>Fungi</taxon>
        <taxon>Fungi incertae sedis</taxon>
        <taxon>Zoopagomycota</taxon>
        <taxon>Kickxellomycotina</taxon>
        <taxon>Kickxellomycetes</taxon>
        <taxon>Kickxellales</taxon>
        <taxon>Kickxellaceae</taxon>
        <taxon>Coemansia</taxon>
    </lineage>
</organism>
<evidence type="ECO:0000256" key="1">
    <source>
        <dbReference type="SAM" id="SignalP"/>
    </source>
</evidence>
<keyword evidence="1" id="KW-0732">Signal</keyword>
<feature type="chain" id="PRO_5040988626" evidence="1">
    <location>
        <begin position="19"/>
        <end position="181"/>
    </location>
</feature>
<dbReference type="OrthoDB" id="5579749at2759"/>
<gene>
    <name evidence="2" type="ORF">IWW39_001389</name>
</gene>
<dbReference type="EMBL" id="JANBTX010000023">
    <property type="protein sequence ID" value="KAJ2689585.1"/>
    <property type="molecule type" value="Genomic_DNA"/>
</dbReference>
<reference evidence="2" key="1">
    <citation type="submission" date="2022-07" db="EMBL/GenBank/DDBJ databases">
        <title>Phylogenomic reconstructions and comparative analyses of Kickxellomycotina fungi.</title>
        <authorList>
            <person name="Reynolds N.K."/>
            <person name="Stajich J.E."/>
            <person name="Barry K."/>
            <person name="Grigoriev I.V."/>
            <person name="Crous P."/>
            <person name="Smith M.E."/>
        </authorList>
    </citation>
    <scope>NUCLEOTIDE SEQUENCE</scope>
    <source>
        <strain evidence="2">CBS 109367</strain>
    </source>
</reference>
<comment type="caution">
    <text evidence="2">The sequence shown here is derived from an EMBL/GenBank/DDBJ whole genome shotgun (WGS) entry which is preliminary data.</text>
</comment>
<keyword evidence="3" id="KW-1185">Reference proteome</keyword>
<name>A0A9W8GIZ6_9FUNG</name>
<sequence>MKYALGLALMLLASLCDAGCENPASFKKCLGQTRAEVNICGINMTCKCLRQENVVRCYEKCGDDHYFKKLAQGEMGQQQIYCSQKRPGEPEDMPIIGSDGPVIKEVKKVASKPKVAAAAAPPPAPPAPPMQQDWDYRNNQVMRGGDAGMVHNSDVEGSATRAMVNAGAVAVSLLAAVLFAF</sequence>
<dbReference type="Proteomes" id="UP001151516">
    <property type="component" value="Unassembled WGS sequence"/>
</dbReference>
<evidence type="ECO:0000313" key="2">
    <source>
        <dbReference type="EMBL" id="KAJ2689585.1"/>
    </source>
</evidence>
<feature type="signal peptide" evidence="1">
    <location>
        <begin position="1"/>
        <end position="18"/>
    </location>
</feature>
<dbReference type="AlphaFoldDB" id="A0A9W8GIZ6"/>
<evidence type="ECO:0000313" key="3">
    <source>
        <dbReference type="Proteomes" id="UP001151516"/>
    </source>
</evidence>
<protein>
    <submittedName>
        <fullName evidence="2">Uncharacterized protein</fullName>
    </submittedName>
</protein>